<dbReference type="InterPro" id="IPR011146">
    <property type="entry name" value="HIT-like"/>
</dbReference>
<evidence type="ECO:0000259" key="1">
    <source>
        <dbReference type="PROSITE" id="PS51084"/>
    </source>
</evidence>
<dbReference type="GO" id="GO:0009117">
    <property type="term" value="P:nucleotide metabolic process"/>
    <property type="evidence" value="ECO:0007669"/>
    <property type="project" value="TreeGrafter"/>
</dbReference>
<keyword evidence="2" id="KW-0378">Hydrolase</keyword>
<dbReference type="SUPFAM" id="SSF54197">
    <property type="entry name" value="HIT-like"/>
    <property type="match status" value="1"/>
</dbReference>
<dbReference type="PANTHER" id="PTHR46648">
    <property type="entry name" value="HIT FAMILY PROTEIN 1"/>
    <property type="match status" value="1"/>
</dbReference>
<evidence type="ECO:0000313" key="2">
    <source>
        <dbReference type="EMBL" id="VAW33236.1"/>
    </source>
</evidence>
<dbReference type="InterPro" id="IPR036265">
    <property type="entry name" value="HIT-like_sf"/>
</dbReference>
<dbReference type="EC" id="3.6.1.17" evidence="2"/>
<reference evidence="2" key="1">
    <citation type="submission" date="2018-06" db="EMBL/GenBank/DDBJ databases">
        <authorList>
            <person name="Zhirakovskaya E."/>
        </authorList>
    </citation>
    <scope>NUCLEOTIDE SEQUENCE</scope>
</reference>
<dbReference type="PANTHER" id="PTHR46648:SF1">
    <property type="entry name" value="ADENOSINE 5'-MONOPHOSPHORAMIDASE HNT1"/>
    <property type="match status" value="1"/>
</dbReference>
<feature type="domain" description="HIT" evidence="1">
    <location>
        <begin position="4"/>
        <end position="110"/>
    </location>
</feature>
<dbReference type="InterPro" id="IPR001310">
    <property type="entry name" value="Histidine_triad_HIT"/>
</dbReference>
<organism evidence="2">
    <name type="scientific">hydrothermal vent metagenome</name>
    <dbReference type="NCBI Taxonomy" id="652676"/>
    <lineage>
        <taxon>unclassified sequences</taxon>
        <taxon>metagenomes</taxon>
        <taxon>ecological metagenomes</taxon>
    </lineage>
</organism>
<name>A0A3B0VM51_9ZZZZ</name>
<accession>A0A3B0VM51</accession>
<sequence>MNDIFCKIVSGTIPAHKVYEDDDYLAFLDIRPLSPGHTLIIPKKHYKFVWDVPDIGGYFSVVQKIAKALQKTSGVEEIHMKVLGEEILHAHVWVFPSPALARGKKDDFENQASALRAELGQ</sequence>
<dbReference type="PROSITE" id="PS51084">
    <property type="entry name" value="HIT_2"/>
    <property type="match status" value="1"/>
</dbReference>
<gene>
    <name evidence="2" type="ORF">MNBD_CPR01-134</name>
</gene>
<dbReference type="Pfam" id="PF01230">
    <property type="entry name" value="HIT"/>
    <property type="match status" value="1"/>
</dbReference>
<proteinExistence type="predicted"/>
<dbReference type="Gene3D" id="3.30.428.10">
    <property type="entry name" value="HIT-like"/>
    <property type="match status" value="1"/>
</dbReference>
<dbReference type="GO" id="GO:0004081">
    <property type="term" value="F:bis(5'-nucleosyl)-tetraphosphatase (asymmetrical) activity"/>
    <property type="evidence" value="ECO:0007669"/>
    <property type="project" value="UniProtKB-EC"/>
</dbReference>
<dbReference type="EMBL" id="UOEV01000090">
    <property type="protein sequence ID" value="VAW33236.1"/>
    <property type="molecule type" value="Genomic_DNA"/>
</dbReference>
<dbReference type="PRINTS" id="PR00332">
    <property type="entry name" value="HISTRIAD"/>
</dbReference>
<dbReference type="AlphaFoldDB" id="A0A3B0VM51"/>
<protein>
    <submittedName>
        <fullName evidence="2">Bis(5'-nucleosyl)-tetraphosphatase (Asymmetrical)</fullName>
        <ecNumber evidence="2">3.6.1.17</ecNumber>
    </submittedName>
</protein>